<dbReference type="InterPro" id="IPR036272">
    <property type="entry name" value="Methuselah_N_sf"/>
</dbReference>
<feature type="signal peptide" evidence="15">
    <location>
        <begin position="1"/>
        <end position="27"/>
    </location>
</feature>
<dbReference type="InterPro" id="IPR051384">
    <property type="entry name" value="Mth_GPCR"/>
</dbReference>
<dbReference type="CDD" id="cd00251">
    <property type="entry name" value="Mth_Ecto"/>
    <property type="match status" value="1"/>
</dbReference>
<evidence type="ECO:0000256" key="2">
    <source>
        <dbReference type="ARBA" id="ARBA00008979"/>
    </source>
</evidence>
<keyword evidence="12" id="KW-0807">Transducer</keyword>
<feature type="chain" id="PRO_5006454639" evidence="15">
    <location>
        <begin position="28"/>
        <end position="508"/>
    </location>
</feature>
<dbReference type="InterPro" id="IPR010596">
    <property type="entry name" value="Methuselah_N_dom"/>
</dbReference>
<feature type="transmembrane region" description="Helical" evidence="14">
    <location>
        <begin position="239"/>
        <end position="257"/>
    </location>
</feature>
<dbReference type="HOGENOM" id="CLU_002753_3_0_1"/>
<dbReference type="eggNOG" id="KOG4193">
    <property type="taxonomic scope" value="Eukaryota"/>
</dbReference>
<keyword evidence="11" id="KW-0325">Glycoprotein</keyword>
<feature type="transmembrane region" description="Helical" evidence="14">
    <location>
        <begin position="422"/>
        <end position="446"/>
    </location>
</feature>
<feature type="transmembrane region" description="Helical" evidence="14">
    <location>
        <begin position="277"/>
        <end position="296"/>
    </location>
</feature>
<dbReference type="GO" id="GO:0005886">
    <property type="term" value="C:plasma membrane"/>
    <property type="evidence" value="ECO:0007669"/>
    <property type="project" value="UniProtKB-SubCell"/>
</dbReference>
<reference evidence="17 18" key="1">
    <citation type="journal article" date="2007" name="Nature">
        <title>Evolution of genes and genomes on the Drosophila phylogeny.</title>
        <authorList>
            <consortium name="Drosophila 12 Genomes Consortium"/>
            <person name="Clark A.G."/>
            <person name="Eisen M.B."/>
            <person name="Smith D.R."/>
            <person name="Bergman C.M."/>
            <person name="Oliver B."/>
            <person name="Markow T.A."/>
            <person name="Kaufman T.C."/>
            <person name="Kellis M."/>
            <person name="Gelbart W."/>
            <person name="Iyer V.N."/>
            <person name="Pollard D.A."/>
            <person name="Sackton T.B."/>
            <person name="Larracuente A.M."/>
            <person name="Singh N.D."/>
            <person name="Abad J.P."/>
            <person name="Abt D.N."/>
            <person name="Adryan B."/>
            <person name="Aguade M."/>
            <person name="Akashi H."/>
            <person name="Anderson W.W."/>
            <person name="Aquadro C.F."/>
            <person name="Ardell D.H."/>
            <person name="Arguello R."/>
            <person name="Artieri C.G."/>
            <person name="Barbash D.A."/>
            <person name="Barker D."/>
            <person name="Barsanti P."/>
            <person name="Batterham P."/>
            <person name="Batzoglou S."/>
            <person name="Begun D."/>
            <person name="Bhutkar A."/>
            <person name="Blanco E."/>
            <person name="Bosak S.A."/>
            <person name="Bradley R.K."/>
            <person name="Brand A.D."/>
            <person name="Brent M.R."/>
            <person name="Brooks A.N."/>
            <person name="Brown R.H."/>
            <person name="Butlin R.K."/>
            <person name="Caggese C."/>
            <person name="Calvi B.R."/>
            <person name="Bernardo de Carvalho A."/>
            <person name="Caspi A."/>
            <person name="Castrezana S."/>
            <person name="Celniker S.E."/>
            <person name="Chang J.L."/>
            <person name="Chapple C."/>
            <person name="Chatterji S."/>
            <person name="Chinwalla A."/>
            <person name="Civetta A."/>
            <person name="Clifton S.W."/>
            <person name="Comeron J.M."/>
            <person name="Costello J.C."/>
            <person name="Coyne J.A."/>
            <person name="Daub J."/>
            <person name="David R.G."/>
            <person name="Delcher A.L."/>
            <person name="Delehaunty K."/>
            <person name="Do C.B."/>
            <person name="Ebling H."/>
            <person name="Edwards K."/>
            <person name="Eickbush T."/>
            <person name="Evans J.D."/>
            <person name="Filipski A."/>
            <person name="Findeiss S."/>
            <person name="Freyhult E."/>
            <person name="Fulton L."/>
            <person name="Fulton R."/>
            <person name="Garcia A.C."/>
            <person name="Gardiner A."/>
            <person name="Garfield D.A."/>
            <person name="Garvin B.E."/>
            <person name="Gibson G."/>
            <person name="Gilbert D."/>
            <person name="Gnerre S."/>
            <person name="Godfrey J."/>
            <person name="Good R."/>
            <person name="Gotea V."/>
            <person name="Gravely B."/>
            <person name="Greenberg A.J."/>
            <person name="Griffiths-Jones S."/>
            <person name="Gross S."/>
            <person name="Guigo R."/>
            <person name="Gustafson E.A."/>
            <person name="Haerty W."/>
            <person name="Hahn M.W."/>
            <person name="Halligan D.L."/>
            <person name="Halpern A.L."/>
            <person name="Halter G.M."/>
            <person name="Han M.V."/>
            <person name="Heger A."/>
            <person name="Hillier L."/>
            <person name="Hinrichs A.S."/>
            <person name="Holmes I."/>
            <person name="Hoskins R.A."/>
            <person name="Hubisz M.J."/>
            <person name="Hultmark D."/>
            <person name="Huntley M.A."/>
            <person name="Jaffe D.B."/>
            <person name="Jagadeeshan S."/>
            <person name="Jeck W.R."/>
            <person name="Johnson J."/>
            <person name="Jones C.D."/>
            <person name="Jordan W.C."/>
            <person name="Karpen G.H."/>
            <person name="Kataoka E."/>
            <person name="Keightley P.D."/>
            <person name="Kheradpour P."/>
            <person name="Kirkness E.F."/>
            <person name="Koerich L.B."/>
            <person name="Kristiansen K."/>
            <person name="Kudrna D."/>
            <person name="Kulathinal R.J."/>
            <person name="Kumar S."/>
            <person name="Kwok R."/>
            <person name="Lander E."/>
            <person name="Langley C.H."/>
            <person name="Lapoint R."/>
            <person name="Lazzaro B.P."/>
            <person name="Lee S.J."/>
            <person name="Levesque L."/>
            <person name="Li R."/>
            <person name="Lin C.F."/>
            <person name="Lin M.F."/>
            <person name="Lindblad-Toh K."/>
            <person name="Llopart A."/>
            <person name="Long M."/>
            <person name="Low L."/>
            <person name="Lozovsky E."/>
            <person name="Lu J."/>
            <person name="Luo M."/>
            <person name="Machado C.A."/>
            <person name="Makalowski W."/>
            <person name="Marzo M."/>
            <person name="Matsuda M."/>
            <person name="Matzkin L."/>
            <person name="McAllister B."/>
            <person name="McBride C.S."/>
            <person name="McKernan B."/>
            <person name="McKernan K."/>
            <person name="Mendez-Lago M."/>
            <person name="Minx P."/>
            <person name="Mollenhauer M.U."/>
            <person name="Montooth K."/>
            <person name="Mount S.M."/>
            <person name="Mu X."/>
            <person name="Myers E."/>
            <person name="Negre B."/>
            <person name="Newfeld S."/>
            <person name="Nielsen R."/>
            <person name="Noor M.A."/>
            <person name="O'Grady P."/>
            <person name="Pachter L."/>
            <person name="Papaceit M."/>
            <person name="Parisi M.J."/>
            <person name="Parisi M."/>
            <person name="Parts L."/>
            <person name="Pedersen J.S."/>
            <person name="Pesole G."/>
            <person name="Phillippy A.M."/>
            <person name="Ponting C.P."/>
            <person name="Pop M."/>
            <person name="Porcelli D."/>
            <person name="Powell J.R."/>
            <person name="Prohaska S."/>
            <person name="Pruitt K."/>
            <person name="Puig M."/>
            <person name="Quesneville H."/>
            <person name="Ram K.R."/>
            <person name="Rand D."/>
            <person name="Rasmussen M.D."/>
            <person name="Reed L.K."/>
            <person name="Reenan R."/>
            <person name="Reily A."/>
            <person name="Remington K.A."/>
            <person name="Rieger T.T."/>
            <person name="Ritchie M.G."/>
            <person name="Robin C."/>
            <person name="Rogers Y.H."/>
            <person name="Rohde C."/>
            <person name="Rozas J."/>
            <person name="Rubenfield M.J."/>
            <person name="Ruiz A."/>
            <person name="Russo S."/>
            <person name="Salzberg S.L."/>
            <person name="Sanchez-Gracia A."/>
            <person name="Saranga D.J."/>
            <person name="Sato H."/>
            <person name="Schaeffer S.W."/>
            <person name="Schatz M.C."/>
            <person name="Schlenke T."/>
            <person name="Schwartz R."/>
            <person name="Segarra C."/>
            <person name="Singh R.S."/>
            <person name="Sirot L."/>
            <person name="Sirota M."/>
            <person name="Sisneros N.B."/>
            <person name="Smith C.D."/>
            <person name="Smith T.F."/>
            <person name="Spieth J."/>
            <person name="Stage D.E."/>
            <person name="Stark A."/>
            <person name="Stephan W."/>
            <person name="Strausberg R.L."/>
            <person name="Strempel S."/>
            <person name="Sturgill D."/>
            <person name="Sutton G."/>
            <person name="Sutton G.G."/>
            <person name="Tao W."/>
            <person name="Teichmann S."/>
            <person name="Tobari Y.N."/>
            <person name="Tomimura Y."/>
            <person name="Tsolas J.M."/>
            <person name="Valente V.L."/>
            <person name="Venter E."/>
            <person name="Venter J.C."/>
            <person name="Vicario S."/>
            <person name="Vieira F.G."/>
            <person name="Vilella A.J."/>
            <person name="Villasante A."/>
            <person name="Walenz B."/>
            <person name="Wang J."/>
            <person name="Wasserman M."/>
            <person name="Watts T."/>
            <person name="Wilson D."/>
            <person name="Wilson R.K."/>
            <person name="Wing R.A."/>
            <person name="Wolfner M.F."/>
            <person name="Wong A."/>
            <person name="Wong G.K."/>
            <person name="Wu C.I."/>
            <person name="Wu G."/>
            <person name="Yamamoto D."/>
            <person name="Yang H.P."/>
            <person name="Yang S.P."/>
            <person name="Yorke J.A."/>
            <person name="Yoshida K."/>
            <person name="Zdobnov E."/>
            <person name="Zhang P."/>
            <person name="Zhang Y."/>
            <person name="Zimin A.V."/>
            <person name="Baldwin J."/>
            <person name="Abdouelleil A."/>
            <person name="Abdulkadir J."/>
            <person name="Abebe A."/>
            <person name="Abera B."/>
            <person name="Abreu J."/>
            <person name="Acer S.C."/>
            <person name="Aftuck L."/>
            <person name="Alexander A."/>
            <person name="An P."/>
            <person name="Anderson E."/>
            <person name="Anderson S."/>
            <person name="Arachi H."/>
            <person name="Azer M."/>
            <person name="Bachantsang P."/>
            <person name="Barry A."/>
            <person name="Bayul T."/>
            <person name="Berlin A."/>
            <person name="Bessette D."/>
            <person name="Bloom T."/>
            <person name="Blye J."/>
            <person name="Boguslavskiy L."/>
            <person name="Bonnet C."/>
            <person name="Boukhgalter B."/>
            <person name="Bourzgui I."/>
            <person name="Brown A."/>
            <person name="Cahill P."/>
            <person name="Channer S."/>
            <person name="Cheshatsang Y."/>
            <person name="Chuda L."/>
            <person name="Citroen M."/>
            <person name="Collymore A."/>
            <person name="Cooke P."/>
            <person name="Costello M."/>
            <person name="D'Aco K."/>
            <person name="Daza R."/>
            <person name="De Haan G."/>
            <person name="DeGray S."/>
            <person name="DeMaso C."/>
            <person name="Dhargay N."/>
            <person name="Dooley K."/>
            <person name="Dooley E."/>
            <person name="Doricent M."/>
            <person name="Dorje P."/>
            <person name="Dorjee K."/>
            <person name="Dupes A."/>
            <person name="Elong R."/>
            <person name="Falk J."/>
            <person name="Farina A."/>
            <person name="Faro S."/>
            <person name="Ferguson D."/>
            <person name="Fisher S."/>
            <person name="Foley C.D."/>
            <person name="Franke A."/>
            <person name="Friedrich D."/>
            <person name="Gadbois L."/>
            <person name="Gearin G."/>
            <person name="Gearin C.R."/>
            <person name="Giannoukos G."/>
            <person name="Goode T."/>
            <person name="Graham J."/>
            <person name="Grandbois E."/>
            <person name="Grewal S."/>
            <person name="Gyaltsen K."/>
            <person name="Hafez N."/>
            <person name="Hagos B."/>
            <person name="Hall J."/>
            <person name="Henson C."/>
            <person name="Hollinger A."/>
            <person name="Honan T."/>
            <person name="Huard M.D."/>
            <person name="Hughes L."/>
            <person name="Hurhula B."/>
            <person name="Husby M.E."/>
            <person name="Kamat A."/>
            <person name="Kanga B."/>
            <person name="Kashin S."/>
            <person name="Khazanovich D."/>
            <person name="Kisner P."/>
            <person name="Lance K."/>
            <person name="Lara M."/>
            <person name="Lee W."/>
            <person name="Lennon N."/>
            <person name="Letendre F."/>
            <person name="LeVine R."/>
            <person name="Lipovsky A."/>
            <person name="Liu X."/>
            <person name="Liu J."/>
            <person name="Liu S."/>
            <person name="Lokyitsang T."/>
            <person name="Lokyitsang Y."/>
            <person name="Lubonja R."/>
            <person name="Lui A."/>
            <person name="MacDonald P."/>
            <person name="Magnisalis V."/>
            <person name="Maru K."/>
            <person name="Matthews C."/>
            <person name="McCusker W."/>
            <person name="McDonough S."/>
            <person name="Mehta T."/>
            <person name="Meldrim J."/>
            <person name="Meneus L."/>
            <person name="Mihai O."/>
            <person name="Mihalev A."/>
            <person name="Mihova T."/>
            <person name="Mittelman R."/>
            <person name="Mlenga V."/>
            <person name="Montmayeur A."/>
            <person name="Mulrain L."/>
            <person name="Navidi A."/>
            <person name="Naylor J."/>
            <person name="Negash T."/>
            <person name="Nguyen T."/>
            <person name="Nguyen N."/>
            <person name="Nicol R."/>
            <person name="Norbu C."/>
            <person name="Norbu N."/>
            <person name="Novod N."/>
            <person name="O'Neill B."/>
            <person name="Osman S."/>
            <person name="Markiewicz E."/>
            <person name="Oyono O.L."/>
            <person name="Patti C."/>
            <person name="Phunkhang P."/>
            <person name="Pierre F."/>
            <person name="Priest M."/>
            <person name="Raghuraman S."/>
            <person name="Rege F."/>
            <person name="Reyes R."/>
            <person name="Rise C."/>
            <person name="Rogov P."/>
            <person name="Ross K."/>
            <person name="Ryan E."/>
            <person name="Settipalli S."/>
            <person name="Shea T."/>
            <person name="Sherpa N."/>
            <person name="Shi L."/>
            <person name="Shih D."/>
            <person name="Sparrow T."/>
            <person name="Spaulding J."/>
            <person name="Stalker J."/>
            <person name="Stange-Thomann N."/>
            <person name="Stavropoulos S."/>
            <person name="Stone C."/>
            <person name="Strader C."/>
            <person name="Tesfaye S."/>
            <person name="Thomson T."/>
            <person name="Thoulutsang Y."/>
            <person name="Thoulutsang D."/>
            <person name="Topham K."/>
            <person name="Topping I."/>
            <person name="Tsamla T."/>
            <person name="Vassiliev H."/>
            <person name="Vo A."/>
            <person name="Wangchuk T."/>
            <person name="Wangdi T."/>
            <person name="Weiand M."/>
            <person name="Wilkinson J."/>
            <person name="Wilson A."/>
            <person name="Yadav S."/>
            <person name="Young G."/>
            <person name="Yu Q."/>
            <person name="Zembek L."/>
            <person name="Zhong D."/>
            <person name="Zimmer A."/>
            <person name="Zwirko Z."/>
            <person name="Jaffe D.B."/>
            <person name="Alvarez P."/>
            <person name="Brockman W."/>
            <person name="Butler J."/>
            <person name="Chin C."/>
            <person name="Gnerre S."/>
            <person name="Grabherr M."/>
            <person name="Kleber M."/>
            <person name="Mauceli E."/>
            <person name="MacCallum I."/>
        </authorList>
    </citation>
    <scope>NUCLEOTIDE SEQUENCE [LARGE SCALE GENOMIC DNA]</scope>
    <source>
        <strain evidence="18">Tucson 14024-0371.13</strain>
    </source>
</reference>
<feature type="transmembrane region" description="Helical" evidence="14">
    <location>
        <begin position="461"/>
        <end position="480"/>
    </location>
</feature>
<evidence type="ECO:0000256" key="13">
    <source>
        <dbReference type="SAM" id="MobiDB-lite"/>
    </source>
</evidence>
<feature type="transmembrane region" description="Helical" evidence="14">
    <location>
        <begin position="370"/>
        <end position="392"/>
    </location>
</feature>
<dbReference type="Proteomes" id="UP000007801">
    <property type="component" value="Unassembled WGS sequence"/>
</dbReference>
<evidence type="ECO:0000256" key="5">
    <source>
        <dbReference type="ARBA" id="ARBA00022729"/>
    </source>
</evidence>
<dbReference type="InterPro" id="IPR023311">
    <property type="entry name" value="Methusela_ecto_dom_2"/>
</dbReference>
<evidence type="ECO:0000256" key="11">
    <source>
        <dbReference type="ARBA" id="ARBA00023180"/>
    </source>
</evidence>
<keyword evidence="5 15" id="KW-0732">Signal</keyword>
<dbReference type="Gene3D" id="2.170.180.11">
    <property type="entry name" value="Methuselah ectodomain, domain 2"/>
    <property type="match status" value="1"/>
</dbReference>
<keyword evidence="8 14" id="KW-0472">Membrane</keyword>
<dbReference type="InParanoid" id="B3MBM6"/>
<dbReference type="InterPro" id="IPR017981">
    <property type="entry name" value="GPCR_2-like_7TM"/>
</dbReference>
<keyword evidence="9" id="KW-1015">Disulfide bond</keyword>
<dbReference type="KEGG" id="dan:6496149"/>
<dbReference type="EMBL" id="CH902619">
    <property type="protein sequence ID" value="EDV37157.2"/>
    <property type="molecule type" value="Genomic_DNA"/>
</dbReference>
<dbReference type="InterPro" id="IPR044860">
    <property type="entry name" value="Methusela_ecto_dom_1"/>
</dbReference>
<dbReference type="Gene3D" id="2.30.160.11">
    <property type="match status" value="1"/>
</dbReference>
<dbReference type="AlphaFoldDB" id="B3MBM6"/>
<dbReference type="SUPFAM" id="SSF63877">
    <property type="entry name" value="Methuselah ectodomain"/>
    <property type="match status" value="1"/>
</dbReference>
<evidence type="ECO:0000256" key="7">
    <source>
        <dbReference type="ARBA" id="ARBA00023040"/>
    </source>
</evidence>
<evidence type="ECO:0000256" key="12">
    <source>
        <dbReference type="ARBA" id="ARBA00023224"/>
    </source>
</evidence>
<feature type="transmembrane region" description="Helical" evidence="14">
    <location>
        <begin position="210"/>
        <end position="232"/>
    </location>
</feature>
<evidence type="ECO:0000256" key="8">
    <source>
        <dbReference type="ARBA" id="ARBA00023136"/>
    </source>
</evidence>
<dbReference type="PROSITE" id="PS50261">
    <property type="entry name" value="G_PROTEIN_RECEP_F2_4"/>
    <property type="match status" value="1"/>
</dbReference>
<gene>
    <name evidence="17" type="primary">Dana\GF13307</name>
    <name evidence="17" type="synonym">dana_GLEANR_13321</name>
    <name evidence="17" type="ORF">GF13307</name>
</gene>
<evidence type="ECO:0000256" key="14">
    <source>
        <dbReference type="SAM" id="Phobius"/>
    </source>
</evidence>
<keyword evidence="3" id="KW-1003">Cell membrane</keyword>
<dbReference type="PANTHER" id="PTHR47154:SF2">
    <property type="entry name" value="G-PROTEIN COUPLED RECEPTOR MTH-RELATED"/>
    <property type="match status" value="1"/>
</dbReference>
<dbReference type="Pfam" id="PF06652">
    <property type="entry name" value="Methuselah_N"/>
    <property type="match status" value="1"/>
</dbReference>
<dbReference type="Gene3D" id="1.20.1070.10">
    <property type="entry name" value="Rhodopsin 7-helix transmembrane proteins"/>
    <property type="match status" value="1"/>
</dbReference>
<dbReference type="InterPro" id="IPR000832">
    <property type="entry name" value="GPCR_2_secretin-like"/>
</dbReference>
<keyword evidence="4 14" id="KW-0812">Transmembrane</keyword>
<dbReference type="OrthoDB" id="8060505at2759"/>
<evidence type="ECO:0000313" key="18">
    <source>
        <dbReference type="Proteomes" id="UP000007801"/>
    </source>
</evidence>
<keyword evidence="6 14" id="KW-1133">Transmembrane helix</keyword>
<dbReference type="GeneID" id="6496149"/>
<dbReference type="PANTHER" id="PTHR47154">
    <property type="entry name" value="G-PROTEIN COUPLED RECEPTOR MTH-RELATED"/>
    <property type="match status" value="1"/>
</dbReference>
<comment type="similarity">
    <text evidence="2">Belongs to the G-protein coupled receptor 2 family. Mth subfamily.</text>
</comment>
<comment type="subcellular location">
    <subcellularLocation>
        <location evidence="1">Cell membrane</location>
        <topology evidence="1">Multi-pass membrane protein</topology>
    </subcellularLocation>
</comment>
<dbReference type="GO" id="GO:0008528">
    <property type="term" value="F:G protein-coupled peptide receptor activity"/>
    <property type="evidence" value="ECO:0007669"/>
    <property type="project" value="TreeGrafter"/>
</dbReference>
<dbReference type="STRING" id="7217.B3MBM6"/>
<sequence length="508" mass="57416">MELALRRSTTGFLCLLLVILEGHKVKTDIAGCHFYDTVNLTSSQKFENGSYFYQGVEITPNRTGEYSHVLLPDGDRESVKSHWRGCVCQLKTCIRLCCPPNQYMTPDNVCVDGLEEETWSDHYVDITSENDTKSLDFHKDFVHQGHLPQPCSDLYNLYKNEGILFENGTFLRHYDNKHLTKQEYCIQPLKFNDSIQILPFNCAIKSGPDWGKTVAISTSIVGIVVTIAVFCLTEKLRNFDSICLISYMVCLGLGSLMQLLDSWQIPTSTLCEPTGYLGYFFIMAAFCWLSVISWYAGKRFAKKQTNVIRITNPGKKYLVNSGYALGMPALLTIAVVLLDYFLDKDEYEAWMPGVGIFNCWIKTQDWSAMIYLYGPILIVITYNMTVFVKAATNIVTIKMNTMKSCRSEESHASRGVYSEMQIFMICVKLFLIMGVSWSLVIISYLVENDDLWRTIFLPSDLINHSQGTIILVVVVLPAILKSKSKKAAESRSVASRVPLTRTSDSTSA</sequence>
<feature type="domain" description="G-protein coupled receptors family 2 profile 2" evidence="16">
    <location>
        <begin position="208"/>
        <end position="478"/>
    </location>
</feature>
<dbReference type="CDD" id="cd15039">
    <property type="entry name" value="7tmB3_Methuselah-like"/>
    <property type="match status" value="1"/>
</dbReference>
<keyword evidence="18" id="KW-1185">Reference proteome</keyword>
<evidence type="ECO:0000256" key="4">
    <source>
        <dbReference type="ARBA" id="ARBA00022692"/>
    </source>
</evidence>
<keyword evidence="7" id="KW-0297">G-protein coupled receptor</keyword>
<evidence type="ECO:0000313" key="17">
    <source>
        <dbReference type="EMBL" id="EDV37157.2"/>
    </source>
</evidence>
<organism evidence="17 18">
    <name type="scientific">Drosophila ananassae</name>
    <name type="common">Fruit fly</name>
    <dbReference type="NCBI Taxonomy" id="7217"/>
    <lineage>
        <taxon>Eukaryota</taxon>
        <taxon>Metazoa</taxon>
        <taxon>Ecdysozoa</taxon>
        <taxon>Arthropoda</taxon>
        <taxon>Hexapoda</taxon>
        <taxon>Insecta</taxon>
        <taxon>Pterygota</taxon>
        <taxon>Neoptera</taxon>
        <taxon>Endopterygota</taxon>
        <taxon>Diptera</taxon>
        <taxon>Brachycera</taxon>
        <taxon>Muscomorpha</taxon>
        <taxon>Ephydroidea</taxon>
        <taxon>Drosophilidae</taxon>
        <taxon>Drosophila</taxon>
        <taxon>Sophophora</taxon>
    </lineage>
</organism>
<feature type="transmembrane region" description="Helical" evidence="14">
    <location>
        <begin position="317"/>
        <end position="342"/>
    </location>
</feature>
<evidence type="ECO:0000259" key="16">
    <source>
        <dbReference type="PROSITE" id="PS50261"/>
    </source>
</evidence>
<keyword evidence="10" id="KW-0675">Receptor</keyword>
<evidence type="ECO:0000256" key="3">
    <source>
        <dbReference type="ARBA" id="ARBA00022475"/>
    </source>
</evidence>
<feature type="region of interest" description="Disordered" evidence="13">
    <location>
        <begin position="487"/>
        <end position="508"/>
    </location>
</feature>
<evidence type="ECO:0000256" key="10">
    <source>
        <dbReference type="ARBA" id="ARBA00023170"/>
    </source>
</evidence>
<evidence type="ECO:0000256" key="15">
    <source>
        <dbReference type="SAM" id="SignalP"/>
    </source>
</evidence>
<dbReference type="GO" id="GO:0007166">
    <property type="term" value="P:cell surface receptor signaling pathway"/>
    <property type="evidence" value="ECO:0007669"/>
    <property type="project" value="InterPro"/>
</dbReference>
<protein>
    <submittedName>
        <fullName evidence="17">Uncharacterized protein, isoform A</fullName>
    </submittedName>
</protein>
<evidence type="ECO:0000256" key="9">
    <source>
        <dbReference type="ARBA" id="ARBA00023157"/>
    </source>
</evidence>
<accession>B3MBM6</accession>
<dbReference type="Pfam" id="PF00002">
    <property type="entry name" value="7tm_2"/>
    <property type="match status" value="1"/>
</dbReference>
<evidence type="ECO:0000256" key="6">
    <source>
        <dbReference type="ARBA" id="ARBA00022989"/>
    </source>
</evidence>
<evidence type="ECO:0000256" key="1">
    <source>
        <dbReference type="ARBA" id="ARBA00004651"/>
    </source>
</evidence>
<proteinExistence type="inferred from homology"/>
<name>B3MBM6_DROAN</name>